<dbReference type="GO" id="GO:0008745">
    <property type="term" value="F:N-acetylmuramoyl-L-alanine amidase activity"/>
    <property type="evidence" value="ECO:0007669"/>
    <property type="project" value="InterPro"/>
</dbReference>
<sequence length="254" mass="27772">MLTRISIWSLLGCLLAAGVGCGQGDMTPTKIQTPSIHVAQEVASKPPQSPVSAFAQWQPEAPLEPWKFLILHHSATTEGSVERIDAEHRQRVDAQGRPWRGIGYHFVIGNGHGMADGEIQPTFRWIDQLEGAHAGQLEFNRYGIGICLIGNFDEAGPSSAQMRAVRGLVKTLQQEFKLTDEHVLRHGDLKATACPGKLFSMDLVVGDTPEQEVSDRHGQVSRVSPVSPSRTEESHDVATVLRSQRAARGSSAQW</sequence>
<feature type="domain" description="N-acetylmuramoyl-L-alanine amidase" evidence="4">
    <location>
        <begin position="52"/>
        <end position="196"/>
    </location>
</feature>
<gene>
    <name evidence="6" type="ORF">SAMN05421753_12364</name>
</gene>
<evidence type="ECO:0000313" key="7">
    <source>
        <dbReference type="Proteomes" id="UP000199518"/>
    </source>
</evidence>
<dbReference type="InterPro" id="IPR002502">
    <property type="entry name" value="Amidase_domain"/>
</dbReference>
<evidence type="ECO:0000256" key="1">
    <source>
        <dbReference type="ARBA" id="ARBA00007553"/>
    </source>
</evidence>
<evidence type="ECO:0000313" key="6">
    <source>
        <dbReference type="EMBL" id="SFJ55239.1"/>
    </source>
</evidence>
<dbReference type="AlphaFoldDB" id="A0A1I3SC94"/>
<feature type="chain" id="PRO_5011618515" evidence="3">
    <location>
        <begin position="25"/>
        <end position="254"/>
    </location>
</feature>
<feature type="domain" description="Peptidoglycan recognition protein family" evidence="5">
    <location>
        <begin position="49"/>
        <end position="190"/>
    </location>
</feature>
<dbReference type="InterPro" id="IPR015510">
    <property type="entry name" value="PGRP"/>
</dbReference>
<dbReference type="InterPro" id="IPR006619">
    <property type="entry name" value="PGRP_domain_met/bac"/>
</dbReference>
<name>A0A1I3SC94_9PLAN</name>
<comment type="similarity">
    <text evidence="1">Belongs to the N-acetylmuramoyl-L-alanine amidase 2 family.</text>
</comment>
<evidence type="ECO:0000259" key="4">
    <source>
        <dbReference type="SMART" id="SM00644"/>
    </source>
</evidence>
<evidence type="ECO:0000256" key="2">
    <source>
        <dbReference type="SAM" id="MobiDB-lite"/>
    </source>
</evidence>
<dbReference type="CDD" id="cd06583">
    <property type="entry name" value="PGRP"/>
    <property type="match status" value="1"/>
</dbReference>
<evidence type="ECO:0000259" key="5">
    <source>
        <dbReference type="SMART" id="SM00701"/>
    </source>
</evidence>
<dbReference type="PROSITE" id="PS51257">
    <property type="entry name" value="PROKAR_LIPOPROTEIN"/>
    <property type="match status" value="1"/>
</dbReference>
<dbReference type="SMART" id="SM00644">
    <property type="entry name" value="Ami_2"/>
    <property type="match status" value="1"/>
</dbReference>
<reference evidence="7" key="1">
    <citation type="submission" date="2016-10" db="EMBL/GenBank/DDBJ databases">
        <authorList>
            <person name="Varghese N."/>
            <person name="Submissions S."/>
        </authorList>
    </citation>
    <scope>NUCLEOTIDE SEQUENCE [LARGE SCALE GENOMIC DNA]</scope>
    <source>
        <strain evidence="7">DSM 26348</strain>
    </source>
</reference>
<feature type="signal peptide" evidence="3">
    <location>
        <begin position="1"/>
        <end position="24"/>
    </location>
</feature>
<keyword evidence="3" id="KW-0732">Signal</keyword>
<dbReference type="Pfam" id="PF01510">
    <property type="entry name" value="Amidase_2"/>
    <property type="match status" value="1"/>
</dbReference>
<dbReference type="SUPFAM" id="SSF55846">
    <property type="entry name" value="N-acetylmuramoyl-L-alanine amidase-like"/>
    <property type="match status" value="1"/>
</dbReference>
<dbReference type="STRING" id="1576369.SAMN05421753_12364"/>
<dbReference type="SMART" id="SM00701">
    <property type="entry name" value="PGRP"/>
    <property type="match status" value="1"/>
</dbReference>
<dbReference type="GO" id="GO:0008270">
    <property type="term" value="F:zinc ion binding"/>
    <property type="evidence" value="ECO:0007669"/>
    <property type="project" value="InterPro"/>
</dbReference>
<dbReference type="GO" id="GO:0009253">
    <property type="term" value="P:peptidoglycan catabolic process"/>
    <property type="evidence" value="ECO:0007669"/>
    <property type="project" value="InterPro"/>
</dbReference>
<proteinExistence type="inferred from homology"/>
<protein>
    <submittedName>
        <fullName evidence="6">N-acetylmuramoyl-L-alanine amidase</fullName>
    </submittedName>
</protein>
<feature type="compositionally biased region" description="Low complexity" evidence="2">
    <location>
        <begin position="220"/>
        <end position="229"/>
    </location>
</feature>
<dbReference type="EMBL" id="FOQD01000023">
    <property type="protein sequence ID" value="SFJ55239.1"/>
    <property type="molecule type" value="Genomic_DNA"/>
</dbReference>
<organism evidence="6 7">
    <name type="scientific">Planctomicrobium piriforme</name>
    <dbReference type="NCBI Taxonomy" id="1576369"/>
    <lineage>
        <taxon>Bacteria</taxon>
        <taxon>Pseudomonadati</taxon>
        <taxon>Planctomycetota</taxon>
        <taxon>Planctomycetia</taxon>
        <taxon>Planctomycetales</taxon>
        <taxon>Planctomycetaceae</taxon>
        <taxon>Planctomicrobium</taxon>
    </lineage>
</organism>
<dbReference type="InterPro" id="IPR036505">
    <property type="entry name" value="Amidase/PGRP_sf"/>
</dbReference>
<dbReference type="Proteomes" id="UP000199518">
    <property type="component" value="Unassembled WGS sequence"/>
</dbReference>
<feature type="region of interest" description="Disordered" evidence="2">
    <location>
        <begin position="209"/>
        <end position="254"/>
    </location>
</feature>
<accession>A0A1I3SC94</accession>
<evidence type="ECO:0000256" key="3">
    <source>
        <dbReference type="SAM" id="SignalP"/>
    </source>
</evidence>
<dbReference type="PANTHER" id="PTHR11022">
    <property type="entry name" value="PEPTIDOGLYCAN RECOGNITION PROTEIN"/>
    <property type="match status" value="1"/>
</dbReference>
<dbReference type="Gene3D" id="3.40.80.10">
    <property type="entry name" value="Peptidoglycan recognition protein-like"/>
    <property type="match status" value="1"/>
</dbReference>
<dbReference type="PANTHER" id="PTHR11022:SF41">
    <property type="entry name" value="PEPTIDOGLYCAN-RECOGNITION PROTEIN LC-RELATED"/>
    <property type="match status" value="1"/>
</dbReference>
<keyword evidence="7" id="KW-1185">Reference proteome</keyword>